<accession>A0A9P5QAD0</accession>
<dbReference type="EMBL" id="JADNRY010000004">
    <property type="protein sequence ID" value="KAF9077277.1"/>
    <property type="molecule type" value="Genomic_DNA"/>
</dbReference>
<evidence type="ECO:0000313" key="2">
    <source>
        <dbReference type="Proteomes" id="UP000772434"/>
    </source>
</evidence>
<name>A0A9P5QAD0_9AGAR</name>
<evidence type="ECO:0000313" key="1">
    <source>
        <dbReference type="EMBL" id="KAF9077277.1"/>
    </source>
</evidence>
<dbReference type="AlphaFoldDB" id="A0A9P5QAD0"/>
<sequence length="210" mass="23910">MPLDLTESELLSLYLFADQWICEPATDWALQRIEGLGLGASRMLGLAITLGVRRWVEPALQQLFYIPMYSLSTSERDEIGSDAFAVISNAQLLLSDQRMSRAACPPPMANVGFGMKGCRYYGILHEKSRCARAWDHGWKEIGLRFIHPEEPVHLSQAMWYIRGHPFNGVSEECRIATIESLPPFFEIETQIYQRAVKRIGELIRMSPYSV</sequence>
<reference evidence="1" key="1">
    <citation type="submission" date="2020-11" db="EMBL/GenBank/DDBJ databases">
        <authorList>
            <consortium name="DOE Joint Genome Institute"/>
            <person name="Ahrendt S."/>
            <person name="Riley R."/>
            <person name="Andreopoulos W."/>
            <person name="Labutti K."/>
            <person name="Pangilinan J."/>
            <person name="Ruiz-Duenas F.J."/>
            <person name="Barrasa J.M."/>
            <person name="Sanchez-Garcia M."/>
            <person name="Camarero S."/>
            <person name="Miyauchi S."/>
            <person name="Serrano A."/>
            <person name="Linde D."/>
            <person name="Babiker R."/>
            <person name="Drula E."/>
            <person name="Ayuso-Fernandez I."/>
            <person name="Pacheco R."/>
            <person name="Padilla G."/>
            <person name="Ferreira P."/>
            <person name="Barriuso J."/>
            <person name="Kellner H."/>
            <person name="Castanera R."/>
            <person name="Alfaro M."/>
            <person name="Ramirez L."/>
            <person name="Pisabarro A.G."/>
            <person name="Kuo A."/>
            <person name="Tritt A."/>
            <person name="Lipzen A."/>
            <person name="He G."/>
            <person name="Yan M."/>
            <person name="Ng V."/>
            <person name="Cullen D."/>
            <person name="Martin F."/>
            <person name="Rosso M.-N."/>
            <person name="Henrissat B."/>
            <person name="Hibbett D."/>
            <person name="Martinez A.T."/>
            <person name="Grigoriev I.V."/>
        </authorList>
    </citation>
    <scope>NUCLEOTIDE SEQUENCE</scope>
    <source>
        <strain evidence="1">AH 40177</strain>
    </source>
</reference>
<gene>
    <name evidence="1" type="ORF">BDP27DRAFT_1357390</name>
</gene>
<dbReference type="OrthoDB" id="2985972at2759"/>
<dbReference type="Proteomes" id="UP000772434">
    <property type="component" value="Unassembled WGS sequence"/>
</dbReference>
<keyword evidence="2" id="KW-1185">Reference proteome</keyword>
<comment type="caution">
    <text evidence="1">The sequence shown here is derived from an EMBL/GenBank/DDBJ whole genome shotgun (WGS) entry which is preliminary data.</text>
</comment>
<proteinExistence type="predicted"/>
<protein>
    <submittedName>
        <fullName evidence="1">Uncharacterized protein</fullName>
    </submittedName>
</protein>
<organism evidence="1 2">
    <name type="scientific">Rhodocollybia butyracea</name>
    <dbReference type="NCBI Taxonomy" id="206335"/>
    <lineage>
        <taxon>Eukaryota</taxon>
        <taxon>Fungi</taxon>
        <taxon>Dikarya</taxon>
        <taxon>Basidiomycota</taxon>
        <taxon>Agaricomycotina</taxon>
        <taxon>Agaricomycetes</taxon>
        <taxon>Agaricomycetidae</taxon>
        <taxon>Agaricales</taxon>
        <taxon>Marasmiineae</taxon>
        <taxon>Omphalotaceae</taxon>
        <taxon>Rhodocollybia</taxon>
    </lineage>
</organism>